<evidence type="ECO:0000259" key="6">
    <source>
        <dbReference type="Pfam" id="PF03755"/>
    </source>
</evidence>
<dbReference type="GO" id="GO:0004521">
    <property type="term" value="F:RNA endonuclease activity"/>
    <property type="evidence" value="ECO:0007669"/>
    <property type="project" value="InterPro"/>
</dbReference>
<keyword evidence="2" id="KW-0540">Nuclease</keyword>
<dbReference type="NCBIfam" id="TIGR00255">
    <property type="entry name" value="YicC/YloC family endoribonuclease"/>
    <property type="match status" value="1"/>
</dbReference>
<evidence type="ECO:0000259" key="7">
    <source>
        <dbReference type="Pfam" id="PF08340"/>
    </source>
</evidence>
<comment type="cofactor">
    <cofactor evidence="1">
        <name>a divalent metal cation</name>
        <dbReference type="ChEBI" id="CHEBI:60240"/>
    </cofactor>
</comment>
<dbReference type="GO" id="GO:0016787">
    <property type="term" value="F:hydrolase activity"/>
    <property type="evidence" value="ECO:0007669"/>
    <property type="project" value="UniProtKB-KW"/>
</dbReference>
<keyword evidence="9" id="KW-1185">Reference proteome</keyword>
<comment type="similarity">
    <text evidence="5">Belongs to the YicC/YloC family.</text>
</comment>
<dbReference type="PANTHER" id="PTHR30636">
    <property type="entry name" value="UPF0701 PROTEIN YICC"/>
    <property type="match status" value="1"/>
</dbReference>
<evidence type="ECO:0000256" key="1">
    <source>
        <dbReference type="ARBA" id="ARBA00001968"/>
    </source>
</evidence>
<dbReference type="InterPro" id="IPR005229">
    <property type="entry name" value="YicC/YloC-like"/>
</dbReference>
<sequence length="307" mass="33466">MIRSMTAFGSASVNLPIGTVTLELRSVNSRYLDLYFRVPDELRHLEAALRERLCAAVPRGKVEVRANLLRRAQTDPGRINIAALQGAAELLQAVRAVVPDTAAPRLAELLAWPGVQADADDPAQWDEAVLAACNQALVQFQQARDAEGARLAGVMREKASAIGEVLEQVQGQLPQILNDYRERLGRKLRDTVATAFPGGFQNISGAELSERLAQEATLFTLRIDVDEELARLKSHLTELDRILGGGGASGRGRPSGSPGKRLDFLFQEMNREANTLGSKAGAIEMTRAAVDLKLLIEQLREQAQNIE</sequence>
<feature type="domain" description="Endoribonuclease YicC-like N-terminal" evidence="6">
    <location>
        <begin position="2"/>
        <end position="152"/>
    </location>
</feature>
<evidence type="ECO:0000256" key="5">
    <source>
        <dbReference type="ARBA" id="ARBA00035648"/>
    </source>
</evidence>
<dbReference type="PANTHER" id="PTHR30636:SF3">
    <property type="entry name" value="UPF0701 PROTEIN YICC"/>
    <property type="match status" value="1"/>
</dbReference>
<accession>A0A556AYF9</accession>
<reference evidence="8 9" key="1">
    <citation type="submission" date="2019-07" db="EMBL/GenBank/DDBJ databases">
        <title>Qingshengfaniella alkalisoli gen. nov., sp. nov., isolated from saline soil.</title>
        <authorList>
            <person name="Xu L."/>
            <person name="Huang X.-X."/>
            <person name="Sun J.-Q."/>
        </authorList>
    </citation>
    <scope>NUCLEOTIDE SEQUENCE [LARGE SCALE GENOMIC DNA]</scope>
    <source>
        <strain evidence="8 9">DSM 27279</strain>
    </source>
</reference>
<evidence type="ECO:0000313" key="9">
    <source>
        <dbReference type="Proteomes" id="UP000318405"/>
    </source>
</evidence>
<evidence type="ECO:0000256" key="2">
    <source>
        <dbReference type="ARBA" id="ARBA00022722"/>
    </source>
</evidence>
<dbReference type="EMBL" id="VLTJ01000007">
    <property type="protein sequence ID" value="TSH97962.1"/>
    <property type="molecule type" value="Genomic_DNA"/>
</dbReference>
<dbReference type="AlphaFoldDB" id="A0A556AYF9"/>
<organism evidence="8 9">
    <name type="scientific">Verticiella sediminum</name>
    <dbReference type="NCBI Taxonomy" id="1247510"/>
    <lineage>
        <taxon>Bacteria</taxon>
        <taxon>Pseudomonadati</taxon>
        <taxon>Pseudomonadota</taxon>
        <taxon>Betaproteobacteria</taxon>
        <taxon>Burkholderiales</taxon>
        <taxon>Alcaligenaceae</taxon>
        <taxon>Verticiella</taxon>
    </lineage>
</organism>
<name>A0A556AYF9_9BURK</name>
<keyword evidence="4" id="KW-0378">Hydrolase</keyword>
<proteinExistence type="inferred from homology"/>
<evidence type="ECO:0000313" key="8">
    <source>
        <dbReference type="EMBL" id="TSH97962.1"/>
    </source>
</evidence>
<evidence type="ECO:0000256" key="4">
    <source>
        <dbReference type="ARBA" id="ARBA00022801"/>
    </source>
</evidence>
<dbReference type="Pfam" id="PF08340">
    <property type="entry name" value="YicC-like_C"/>
    <property type="match status" value="1"/>
</dbReference>
<dbReference type="Proteomes" id="UP000318405">
    <property type="component" value="Unassembled WGS sequence"/>
</dbReference>
<dbReference type="RefSeq" id="WP_143946844.1">
    <property type="nucleotide sequence ID" value="NZ_BAABMB010000004.1"/>
</dbReference>
<dbReference type="Pfam" id="PF03755">
    <property type="entry name" value="YicC-like_N"/>
    <property type="match status" value="1"/>
</dbReference>
<keyword evidence="3" id="KW-0255">Endonuclease</keyword>
<comment type="caution">
    <text evidence="8">The sequence shown here is derived from an EMBL/GenBank/DDBJ whole genome shotgun (WGS) entry which is preliminary data.</text>
</comment>
<dbReference type="InterPro" id="IPR013527">
    <property type="entry name" value="YicC-like_N"/>
</dbReference>
<feature type="domain" description="Endoribonuclease YicC-like C-terminal" evidence="7">
    <location>
        <begin position="172"/>
        <end position="307"/>
    </location>
</feature>
<dbReference type="InterPro" id="IPR013551">
    <property type="entry name" value="YicC-like_C"/>
</dbReference>
<protein>
    <submittedName>
        <fullName evidence="8">YicC family protein</fullName>
    </submittedName>
</protein>
<dbReference type="OrthoDB" id="9771229at2"/>
<evidence type="ECO:0000256" key="3">
    <source>
        <dbReference type="ARBA" id="ARBA00022759"/>
    </source>
</evidence>
<gene>
    <name evidence="8" type="ORF">FOZ76_04010</name>
</gene>